<keyword evidence="1" id="KW-1133">Transmembrane helix</keyword>
<accession>A0A7M2RFE0</accession>
<protein>
    <submittedName>
        <fullName evidence="2">Uncharacterized protein</fullName>
    </submittedName>
</protein>
<evidence type="ECO:0000313" key="2">
    <source>
        <dbReference type="EMBL" id="QOV19063.1"/>
    </source>
</evidence>
<sequence>MYENNFQGISESDMRYLVYLSQNRFEGFPKLGIETDLSAEYRIKELEKQGYILFKNGDICFSFKAITALTDYKDYINQQLSHKKQEHFRFWMPIFINAVLAIVAIIISIIALLTP</sequence>
<organism evidence="2 3">
    <name type="scientific">Blautia liquoris</name>
    <dbReference type="NCBI Taxonomy" id="2779518"/>
    <lineage>
        <taxon>Bacteria</taxon>
        <taxon>Bacillati</taxon>
        <taxon>Bacillota</taxon>
        <taxon>Clostridia</taxon>
        <taxon>Lachnospirales</taxon>
        <taxon>Lachnospiraceae</taxon>
        <taxon>Blautia</taxon>
    </lineage>
</organism>
<proteinExistence type="predicted"/>
<gene>
    <name evidence="2" type="ORF">INP51_14050</name>
</gene>
<name>A0A7M2RFE0_9FIRM</name>
<dbReference type="EMBL" id="CP063304">
    <property type="protein sequence ID" value="QOV19063.1"/>
    <property type="molecule type" value="Genomic_DNA"/>
</dbReference>
<keyword evidence="3" id="KW-1185">Reference proteome</keyword>
<keyword evidence="1" id="KW-0812">Transmembrane</keyword>
<dbReference type="RefSeq" id="WP_193735410.1">
    <property type="nucleotide sequence ID" value="NZ_CP063304.1"/>
</dbReference>
<evidence type="ECO:0000313" key="3">
    <source>
        <dbReference type="Proteomes" id="UP000593601"/>
    </source>
</evidence>
<dbReference type="AlphaFoldDB" id="A0A7M2RFE0"/>
<dbReference type="KEGG" id="bliq:INP51_14050"/>
<evidence type="ECO:0000256" key="1">
    <source>
        <dbReference type="SAM" id="Phobius"/>
    </source>
</evidence>
<feature type="transmembrane region" description="Helical" evidence="1">
    <location>
        <begin position="90"/>
        <end position="113"/>
    </location>
</feature>
<dbReference type="Proteomes" id="UP000593601">
    <property type="component" value="Chromosome"/>
</dbReference>
<reference evidence="2 3" key="1">
    <citation type="submission" date="2020-10" db="EMBL/GenBank/DDBJ databases">
        <title>Blautia liquoris sp.nov., isolated from the mud in a fermentation cellar used for the production of Chinese strong-flavoured liquor.</title>
        <authorList>
            <person name="Lu L."/>
        </authorList>
    </citation>
    <scope>NUCLEOTIDE SEQUENCE [LARGE SCALE GENOMIC DNA]</scope>
    <source>
        <strain evidence="2 3">LZLJ-3</strain>
    </source>
</reference>
<keyword evidence="1" id="KW-0472">Membrane</keyword>